<organism evidence="1 2">
    <name type="scientific">Trichonephila clavata</name>
    <name type="common">Joro spider</name>
    <name type="synonym">Nephila clavata</name>
    <dbReference type="NCBI Taxonomy" id="2740835"/>
    <lineage>
        <taxon>Eukaryota</taxon>
        <taxon>Metazoa</taxon>
        <taxon>Ecdysozoa</taxon>
        <taxon>Arthropoda</taxon>
        <taxon>Chelicerata</taxon>
        <taxon>Arachnida</taxon>
        <taxon>Araneae</taxon>
        <taxon>Araneomorphae</taxon>
        <taxon>Entelegynae</taxon>
        <taxon>Araneoidea</taxon>
        <taxon>Nephilidae</taxon>
        <taxon>Trichonephila</taxon>
    </lineage>
</organism>
<dbReference type="EMBL" id="BMAO01003549">
    <property type="protein sequence ID" value="GFQ88625.1"/>
    <property type="molecule type" value="Genomic_DNA"/>
</dbReference>
<name>A0A8X6KW04_TRICU</name>
<keyword evidence="2" id="KW-1185">Reference proteome</keyword>
<proteinExistence type="predicted"/>
<dbReference type="AlphaFoldDB" id="A0A8X6KW04"/>
<sequence length="96" mass="10835">MVHKSRVSLCRDFTIFSHSSKQSKNPDLCRFAFGQKSNAFSPPPSNNKRACRTLSRALRAYQRPISPNRPPIMSDLISLEGIFSIFFALACTLMEP</sequence>
<accession>A0A8X6KW04</accession>
<evidence type="ECO:0000313" key="1">
    <source>
        <dbReference type="EMBL" id="GFQ88625.1"/>
    </source>
</evidence>
<gene>
    <name evidence="1" type="ORF">TNCT_557911</name>
</gene>
<protein>
    <submittedName>
        <fullName evidence="1">Uncharacterized protein</fullName>
    </submittedName>
</protein>
<reference evidence="1" key="1">
    <citation type="submission" date="2020-07" db="EMBL/GenBank/DDBJ databases">
        <title>Multicomponent nature underlies the extraordinary mechanical properties of spider dragline silk.</title>
        <authorList>
            <person name="Kono N."/>
            <person name="Nakamura H."/>
            <person name="Mori M."/>
            <person name="Yoshida Y."/>
            <person name="Ohtoshi R."/>
            <person name="Malay A.D."/>
            <person name="Moran D.A.P."/>
            <person name="Tomita M."/>
            <person name="Numata K."/>
            <person name="Arakawa K."/>
        </authorList>
    </citation>
    <scope>NUCLEOTIDE SEQUENCE</scope>
</reference>
<dbReference type="Proteomes" id="UP000887116">
    <property type="component" value="Unassembled WGS sequence"/>
</dbReference>
<comment type="caution">
    <text evidence="1">The sequence shown here is derived from an EMBL/GenBank/DDBJ whole genome shotgun (WGS) entry which is preliminary data.</text>
</comment>
<evidence type="ECO:0000313" key="2">
    <source>
        <dbReference type="Proteomes" id="UP000887116"/>
    </source>
</evidence>